<comment type="caution">
    <text evidence="1">The sequence shown here is derived from an EMBL/GenBank/DDBJ whole genome shotgun (WGS) entry which is preliminary data.</text>
</comment>
<proteinExistence type="predicted"/>
<accession>A0ACA9JWP0</accession>
<keyword evidence="2" id="KW-1185">Reference proteome</keyword>
<reference evidence="1" key="1">
    <citation type="submission" date="2021-06" db="EMBL/GenBank/DDBJ databases">
        <authorList>
            <person name="Kallberg Y."/>
            <person name="Tangrot J."/>
            <person name="Rosling A."/>
        </authorList>
    </citation>
    <scope>NUCLEOTIDE SEQUENCE</scope>
    <source>
        <strain evidence="1">AU212A</strain>
    </source>
</reference>
<evidence type="ECO:0000313" key="2">
    <source>
        <dbReference type="Proteomes" id="UP000789860"/>
    </source>
</evidence>
<sequence length="309" mass="35513">MSTNNMSKETEVPTLTSGMLNIGLSIVGSLSALNPIISSIYEILSAIIQIDDKAQYNKKISKSILGRVLTAEAAIKFLLVQKDEYEVKFADLKFQESLVTFKNILDKIKDFAEQVTQLRGIERLINAQAIEKNYKDLMEEYEACLNNLQFTMIVLTDEQRRLDSECLKSDIADTKKFMEGFANYHKEQTNIIYQEIKCIKNKLLYSDDSSTSIDVRTIETNLLKEPPHGSPDDRQSFDSFDNFDDLDPNNINNKRIKEEFKQLIERAWKQTPEERIGITELYLRLSELSSIIKKSPSLTQKIKSVKILF</sequence>
<evidence type="ECO:0000313" key="1">
    <source>
        <dbReference type="EMBL" id="CAG8439885.1"/>
    </source>
</evidence>
<dbReference type="EMBL" id="CAJVPM010000269">
    <property type="protein sequence ID" value="CAG8439885.1"/>
    <property type="molecule type" value="Genomic_DNA"/>
</dbReference>
<dbReference type="Proteomes" id="UP000789860">
    <property type="component" value="Unassembled WGS sequence"/>
</dbReference>
<protein>
    <submittedName>
        <fullName evidence="1">11866_t:CDS:1</fullName>
    </submittedName>
</protein>
<gene>
    <name evidence="1" type="ORF">SCALOS_LOCUS543</name>
</gene>
<organism evidence="1 2">
    <name type="scientific">Scutellospora calospora</name>
    <dbReference type="NCBI Taxonomy" id="85575"/>
    <lineage>
        <taxon>Eukaryota</taxon>
        <taxon>Fungi</taxon>
        <taxon>Fungi incertae sedis</taxon>
        <taxon>Mucoromycota</taxon>
        <taxon>Glomeromycotina</taxon>
        <taxon>Glomeromycetes</taxon>
        <taxon>Diversisporales</taxon>
        <taxon>Gigasporaceae</taxon>
        <taxon>Scutellospora</taxon>
    </lineage>
</organism>
<name>A0ACA9JWP0_9GLOM</name>